<feature type="compositionally biased region" description="Low complexity" evidence="1">
    <location>
        <begin position="44"/>
        <end position="55"/>
    </location>
</feature>
<dbReference type="AlphaFoldDB" id="A0A0B6YJS6"/>
<dbReference type="EMBL" id="HACG01008925">
    <property type="protein sequence ID" value="CEK55790.1"/>
    <property type="molecule type" value="Transcribed_RNA"/>
</dbReference>
<reference evidence="2" key="1">
    <citation type="submission" date="2014-12" db="EMBL/GenBank/DDBJ databases">
        <title>Insight into the proteome of Arion vulgaris.</title>
        <authorList>
            <person name="Aradska J."/>
            <person name="Bulat T."/>
            <person name="Smidak R."/>
            <person name="Sarate P."/>
            <person name="Gangsoo J."/>
            <person name="Sialana F."/>
            <person name="Bilban M."/>
            <person name="Lubec G."/>
        </authorList>
    </citation>
    <scope>NUCLEOTIDE SEQUENCE</scope>
    <source>
        <tissue evidence="2">Skin</tissue>
    </source>
</reference>
<proteinExistence type="predicted"/>
<feature type="compositionally biased region" description="Basic and acidic residues" evidence="1">
    <location>
        <begin position="31"/>
        <end position="40"/>
    </location>
</feature>
<feature type="region of interest" description="Disordered" evidence="1">
    <location>
        <begin position="1"/>
        <end position="55"/>
    </location>
</feature>
<protein>
    <submittedName>
        <fullName evidence="2">Uncharacterized protein</fullName>
    </submittedName>
</protein>
<accession>A0A0B6YJS6</accession>
<evidence type="ECO:0000313" key="2">
    <source>
        <dbReference type="EMBL" id="CEK55790.1"/>
    </source>
</evidence>
<sequence length="55" mass="6105">MSLSLTSDPLSGDQKSSQNESTNKNNNPKCYTHDTEHDSEWLLSSKGFSNKNSSK</sequence>
<organism evidence="2">
    <name type="scientific">Arion vulgaris</name>
    <dbReference type="NCBI Taxonomy" id="1028688"/>
    <lineage>
        <taxon>Eukaryota</taxon>
        <taxon>Metazoa</taxon>
        <taxon>Spiralia</taxon>
        <taxon>Lophotrochozoa</taxon>
        <taxon>Mollusca</taxon>
        <taxon>Gastropoda</taxon>
        <taxon>Heterobranchia</taxon>
        <taxon>Euthyneura</taxon>
        <taxon>Panpulmonata</taxon>
        <taxon>Eupulmonata</taxon>
        <taxon>Stylommatophora</taxon>
        <taxon>Helicina</taxon>
        <taxon>Arionoidea</taxon>
        <taxon>Arionidae</taxon>
        <taxon>Arion</taxon>
    </lineage>
</organism>
<name>A0A0B6YJS6_9EUPU</name>
<feature type="compositionally biased region" description="Polar residues" evidence="1">
    <location>
        <begin position="1"/>
        <end position="29"/>
    </location>
</feature>
<gene>
    <name evidence="2" type="primary">ORF26061</name>
</gene>
<feature type="non-terminal residue" evidence="2">
    <location>
        <position position="55"/>
    </location>
</feature>
<evidence type="ECO:0000256" key="1">
    <source>
        <dbReference type="SAM" id="MobiDB-lite"/>
    </source>
</evidence>